<dbReference type="InterPro" id="IPR029060">
    <property type="entry name" value="PIN-like_dom_sf"/>
</dbReference>
<keyword evidence="2" id="KW-1185">Reference proteome</keyword>
<gene>
    <name evidence="1" type="ORF">K239x_39090</name>
</gene>
<evidence type="ECO:0008006" key="3">
    <source>
        <dbReference type="Google" id="ProtNLM"/>
    </source>
</evidence>
<accession>A0A517NXQ0</accession>
<sequence length="147" mass="16553">MRFLLDTKILIPAEPTSIADVVPTTPVMTQLIGLLSAAKFSAYIHPSSVRELLGDRDETRREWRQQLLAKYETLPLPPAVPQTLYNRLGAPQPGTNNSVDYELIAAVERNAVNYLVTNDDRMHKKLGRIQLGRGGSFLLTQLHWFVD</sequence>
<protein>
    <recommendedName>
        <fullName evidence="3">PIN domain-containing protein</fullName>
    </recommendedName>
</protein>
<dbReference type="SUPFAM" id="SSF88723">
    <property type="entry name" value="PIN domain-like"/>
    <property type="match status" value="1"/>
</dbReference>
<dbReference type="AlphaFoldDB" id="A0A517NXQ0"/>
<evidence type="ECO:0000313" key="2">
    <source>
        <dbReference type="Proteomes" id="UP000319817"/>
    </source>
</evidence>
<dbReference type="EMBL" id="CP036526">
    <property type="protein sequence ID" value="QDT11907.1"/>
    <property type="molecule type" value="Genomic_DNA"/>
</dbReference>
<dbReference type="RefSeq" id="WP_145419666.1">
    <property type="nucleotide sequence ID" value="NZ_CP036526.1"/>
</dbReference>
<dbReference type="Proteomes" id="UP000319817">
    <property type="component" value="Chromosome"/>
</dbReference>
<reference evidence="1 2" key="1">
    <citation type="submission" date="2019-02" db="EMBL/GenBank/DDBJ databases">
        <title>Deep-cultivation of Planctomycetes and their phenomic and genomic characterization uncovers novel biology.</title>
        <authorList>
            <person name="Wiegand S."/>
            <person name="Jogler M."/>
            <person name="Boedeker C."/>
            <person name="Pinto D."/>
            <person name="Vollmers J."/>
            <person name="Rivas-Marin E."/>
            <person name="Kohn T."/>
            <person name="Peeters S.H."/>
            <person name="Heuer A."/>
            <person name="Rast P."/>
            <person name="Oberbeckmann S."/>
            <person name="Bunk B."/>
            <person name="Jeske O."/>
            <person name="Meyerdierks A."/>
            <person name="Storesund J.E."/>
            <person name="Kallscheuer N."/>
            <person name="Luecker S."/>
            <person name="Lage O.M."/>
            <person name="Pohl T."/>
            <person name="Merkel B.J."/>
            <person name="Hornburger P."/>
            <person name="Mueller R.-W."/>
            <person name="Bruemmer F."/>
            <person name="Labrenz M."/>
            <person name="Spormann A.M."/>
            <person name="Op den Camp H."/>
            <person name="Overmann J."/>
            <person name="Amann R."/>
            <person name="Jetten M.S.M."/>
            <person name="Mascher T."/>
            <person name="Medema M.H."/>
            <person name="Devos D.P."/>
            <person name="Kaster A.-K."/>
            <person name="Ovreas L."/>
            <person name="Rohde M."/>
            <person name="Galperin M.Y."/>
            <person name="Jogler C."/>
        </authorList>
    </citation>
    <scope>NUCLEOTIDE SEQUENCE [LARGE SCALE GENOMIC DNA]</scope>
    <source>
        <strain evidence="1 2">K23_9</strain>
    </source>
</reference>
<proteinExistence type="predicted"/>
<organism evidence="1 2">
    <name type="scientific">Stieleria marina</name>
    <dbReference type="NCBI Taxonomy" id="1930275"/>
    <lineage>
        <taxon>Bacteria</taxon>
        <taxon>Pseudomonadati</taxon>
        <taxon>Planctomycetota</taxon>
        <taxon>Planctomycetia</taxon>
        <taxon>Pirellulales</taxon>
        <taxon>Pirellulaceae</taxon>
        <taxon>Stieleria</taxon>
    </lineage>
</organism>
<name>A0A517NXQ0_9BACT</name>
<evidence type="ECO:0000313" key="1">
    <source>
        <dbReference type="EMBL" id="QDT11907.1"/>
    </source>
</evidence>
<dbReference type="OrthoDB" id="9773249at2"/>